<keyword evidence="4" id="KW-1185">Reference proteome</keyword>
<evidence type="ECO:0000313" key="4">
    <source>
        <dbReference type="Proteomes" id="UP000718793"/>
    </source>
</evidence>
<feature type="coiled-coil region" evidence="1">
    <location>
        <begin position="861"/>
        <end position="913"/>
    </location>
</feature>
<protein>
    <submittedName>
        <fullName evidence="3">Uncharacterized protein</fullName>
    </submittedName>
</protein>
<name>A0ABS6DQ64_9MOLU</name>
<feature type="chain" id="PRO_5045757514" evidence="2">
    <location>
        <begin position="22"/>
        <end position="2289"/>
    </location>
</feature>
<accession>A0ABS6DQ64</accession>
<dbReference type="Proteomes" id="UP000718793">
    <property type="component" value="Unassembled WGS sequence"/>
</dbReference>
<dbReference type="EMBL" id="JAHMHH010000001">
    <property type="protein sequence ID" value="MBU4692288.1"/>
    <property type="molecule type" value="Genomic_DNA"/>
</dbReference>
<feature type="coiled-coil region" evidence="1">
    <location>
        <begin position="1802"/>
        <end position="1829"/>
    </location>
</feature>
<feature type="coiled-coil region" evidence="1">
    <location>
        <begin position="456"/>
        <end position="564"/>
    </location>
</feature>
<feature type="signal peptide" evidence="2">
    <location>
        <begin position="1"/>
        <end position="21"/>
    </location>
</feature>
<keyword evidence="2" id="KW-0732">Signal</keyword>
<evidence type="ECO:0000256" key="1">
    <source>
        <dbReference type="SAM" id="Coils"/>
    </source>
</evidence>
<feature type="coiled-coil region" evidence="1">
    <location>
        <begin position="1326"/>
        <end position="1373"/>
    </location>
</feature>
<comment type="caution">
    <text evidence="3">The sequence shown here is derived from an EMBL/GenBank/DDBJ whole genome shotgun (WGS) entry which is preliminary data.</text>
</comment>
<gene>
    <name evidence="3" type="ORF">KQ875_01590</name>
</gene>
<evidence type="ECO:0000256" key="2">
    <source>
        <dbReference type="SAM" id="SignalP"/>
    </source>
</evidence>
<feature type="coiled-coil region" evidence="1">
    <location>
        <begin position="1028"/>
        <end position="1077"/>
    </location>
</feature>
<organism evidence="3 4">
    <name type="scientific">Mycoplasma zalophi</name>
    <dbReference type="NCBI Taxonomy" id="191287"/>
    <lineage>
        <taxon>Bacteria</taxon>
        <taxon>Bacillati</taxon>
        <taxon>Mycoplasmatota</taxon>
        <taxon>Mollicutes</taxon>
        <taxon>Mycoplasmataceae</taxon>
        <taxon>Mycoplasma</taxon>
    </lineage>
</organism>
<feature type="coiled-coil region" evidence="1">
    <location>
        <begin position="608"/>
        <end position="639"/>
    </location>
</feature>
<keyword evidence="1" id="KW-0175">Coiled coil</keyword>
<sequence>MNRKHKQLMLAFLAIATTTLAATSSTFIIQEQKLSNLIKEQDKLWKELNDFKVNNLSHDEFLTRIVQNILDNNPVLNLFEDNFSKVQTKINNLKFALNKFKEMINKQKQLNFEKYKTLSQEVETYISKNLKYKEYEDLKKSLENIKLNTDRHVNYESTQQEIDEQVKILKEAFEKTKKDKAIKDNDIRQIAYADYEMELRKLNDFIKNPLAQHEFYKELYDSEIINRDQITKDIDLNTSSVGDILEAKYKLIKELEDATKKAHKVSKQELQITYDKAIKYANGTLITPDDENTKNLLLNNAKEKHDSGMETDDFNIIYENINSILNYIEAAKIEKQVNDTFRNNATNSLETAIKLAEDFIESFSDGKYPEIKKYVLDILETETKDINPKTFDQIYESGNKIVDALEAKKTEAIASYDAQVKKINEIKNELSIRNYYSIRNEISQLINDQKTIRNDKNSTTRQILDLTEALKNYEAKIKNKKEAKLGIDKILEEIEEYIKQNNHPEDKSSIAKLQTKLNETKSAIENLTKASELQKFSNELNTKFEEIKQKIEQTKEKRESENNSYNQVVNLVNNLLKKLDSKNNYLDLKQQLSTTKTETDGVVAKKDAISTSDQIKEAKDKLETKLNEIDSKKDQIDLDEATKEYNKRVAEAETYKNSLDDKHSVIKQNLESKINKIKADLQTIIDNNKETKKEKIKATQQASSDIQEALNKAKEEKEKTNKNRKFREFETLKNAINDYIDINLANNNDFDFIKDPLTKSVKDESKLVEKDPNADLLQLKDKIEVEDIQKSINKLNEIFNTSKDLKNSKDNYDNQVKSAEDKLSEIQKPILNKDDEELYNTLKNKVTELQKFFEDDNNKTKENFDSKAQELSKAITKTTEEYSTNKAKRDQAKVKLEDKIKEIEDYVKNNLQENKNGTFVTKPEHEDSVSRILLKLQIAKGVKESSSSTEQQLKDALNELIKEQEILNESVKFDNTAKQATEFLITLDKDLNANITNLQRSLISDLKVNLDSAIELQKSNKTKQDVTQKSINQAKEDLTNALNDAKNKEFNIFQNAYDNLSKKASELLNKLDETNVEDINKHTQYPEIAKALKEIKDQEDAKALSNSKPTIEIIKESLPKLQQAYDAAILAKSKSDFDKVYEDILNKFIDNKNTSKYEKVKESVISKLKAQKDIRDKENPVSTSQEIDNATEIIKSQIPQLNSIKDKFDEYINKYNKVSDYKKKLSDDQEEAKKILADALETYKQSNISNDDILNPEKYKEFKDKLQEAINNAKIVETSKNNYKTEKDSIVADSEFNNYPKSLQKYKDAVDKITGENGSLKQALAAAKTTQEIKQAYEDAKEALKQAKNDIALNKAEENYLNIVDKIDEFKKQLNSKDTNEKAIIDVLDKAKKDAKEAINNKTSTNPSSITTKDYNTQKQTLEEALLKAQLDKSKNDFKKTKQQAQATSNELEGNYPETKAYYDNKLSEIDGELTTSLTEAGKDIQKQKESYDTAKKAIENLNKTLDTKKHAELEKNKTEYEKSLTKFNEINEQINDIKDDDLKQKYTKEFKEAKSEADKTLVDPKTPVKYAKAKEILAAASESIKEYNKYEKLSKEVGDYVNQTLNNPNYKDLNLELAIAKNTQDNVALPEHNPTINQVESSFDTLNEKYNEVKTSILRRNVVIHQLTTAKTVFNSTKTEITKIFGDLKTINKVIEFMDSNSLTIDNKLSEAMQNHSHTNKTLNDQTFIEARNSYSKLQKDSYNELRKQIIAVIDEILNEPENERIDESKEEYKNLDYLKTKISAVDYEKSNYQTNIKSIYNDVQQNLQKINDNKKEYEKEHALALENLNKQNEYKNSLVNAKNTLIDAPDTWGRSLKYVNSKVNNTQSDKYLLKKDKQQFEGEITAVNNKINFLQTLINKKSIKSNQTAKNYSSKSNLNLEENLNSLVEDVKKFIEITEMNNNENGYKNRTDNHIQIKDVQRIDETKNLYSDLTEKFIAKYEKQNKQSLTASDYVNYRNLFFNSVKYYEQEMDLLKNKLKLYVGYNEQNKPGLYVQKFRKLYGYLPLLASYKVWSKRLDGFYSHLYKAVNAYMNFDDFSIPKPENKHENLTFSYLKKLIWDLQKSDDDSSDKKVEENIEQFIKEIKSKAGNLISNWYNGWDIGHYSQYYWKNYRWNYLRFKGDSQHYVFNEYVRKMIYSLLYKLPKNIENTDLYIKIKQQTDNLVRTYDQNPDNSHHTDFWTHQTKINNAIETYFELIDKYYDSSNTKEYKQLLLWDAKGGEAKNTNIATTVDYYADYNDGKYGFRL</sequence>
<feature type="coiled-coil region" evidence="1">
    <location>
        <begin position="1222"/>
        <end position="1286"/>
    </location>
</feature>
<proteinExistence type="predicted"/>
<feature type="coiled-coil region" evidence="1">
    <location>
        <begin position="667"/>
        <end position="723"/>
    </location>
</feature>
<feature type="coiled-coil region" evidence="1">
    <location>
        <begin position="1485"/>
        <end position="1531"/>
    </location>
</feature>
<dbReference type="RefSeq" id="WP_216488726.1">
    <property type="nucleotide sequence ID" value="NZ_JAHMHH010000001.1"/>
</dbReference>
<evidence type="ECO:0000313" key="3">
    <source>
        <dbReference type="EMBL" id="MBU4692288.1"/>
    </source>
</evidence>
<reference evidence="3" key="1">
    <citation type="submission" date="2021-06" db="EMBL/GenBank/DDBJ databases">
        <title>Novel Mycoplasma species detected in California sea lions (Zalophus californianus) from the USA.</title>
        <authorList>
            <person name="Volokhov D.V."/>
            <person name="Furtak V.A."/>
            <person name="Zagorodnyaya T.A."/>
        </authorList>
    </citation>
    <scope>NUCLEOTIDE SEQUENCE [LARGE SCALE GENOMIC DNA]</scope>
    <source>
        <strain evidence="3">CSL 5346</strain>
    </source>
</reference>